<dbReference type="AlphaFoldDB" id="V5SBH6"/>
<feature type="domain" description="HTH luxR-type" evidence="4">
    <location>
        <begin position="145"/>
        <end position="210"/>
    </location>
</feature>
<dbReference type="STRING" id="1029756.W911_07475"/>
<evidence type="ECO:0000256" key="2">
    <source>
        <dbReference type="ARBA" id="ARBA00023125"/>
    </source>
</evidence>
<dbReference type="PRINTS" id="PR00038">
    <property type="entry name" value="HTHLUXR"/>
</dbReference>
<feature type="domain" description="Response regulatory" evidence="5">
    <location>
        <begin position="4"/>
        <end position="121"/>
    </location>
</feature>
<dbReference type="SMART" id="SM00448">
    <property type="entry name" value="REC"/>
    <property type="match status" value="1"/>
</dbReference>
<keyword evidence="7" id="KW-1185">Reference proteome</keyword>
<dbReference type="InterPro" id="IPR001789">
    <property type="entry name" value="Sig_transdc_resp-reg_receiver"/>
</dbReference>
<dbReference type="SMART" id="SM00421">
    <property type="entry name" value="HTH_LUXR"/>
    <property type="match status" value="1"/>
</dbReference>
<dbReference type="SUPFAM" id="SSF46894">
    <property type="entry name" value="C-terminal effector domain of the bipartite response regulators"/>
    <property type="match status" value="1"/>
</dbReference>
<dbReference type="OrthoDB" id="9814495at2"/>
<dbReference type="PANTHER" id="PTHR45566:SF1">
    <property type="entry name" value="HTH-TYPE TRANSCRIPTIONAL REGULATOR YHJB-RELATED"/>
    <property type="match status" value="1"/>
</dbReference>
<keyword evidence="1 3" id="KW-0597">Phosphoprotein</keyword>
<dbReference type="KEGG" id="hni:W911_07475"/>
<evidence type="ECO:0000259" key="5">
    <source>
        <dbReference type="PROSITE" id="PS50110"/>
    </source>
</evidence>
<dbReference type="PROSITE" id="PS50110">
    <property type="entry name" value="RESPONSE_REGULATORY"/>
    <property type="match status" value="1"/>
</dbReference>
<accession>V5SBH6</accession>
<dbReference type="HOGENOM" id="CLU_000445_90_8_5"/>
<name>V5SBH6_9HYPH</name>
<dbReference type="InterPro" id="IPR011006">
    <property type="entry name" value="CheY-like_superfamily"/>
</dbReference>
<dbReference type="GO" id="GO:0000160">
    <property type="term" value="P:phosphorelay signal transduction system"/>
    <property type="evidence" value="ECO:0007669"/>
    <property type="project" value="InterPro"/>
</dbReference>
<dbReference type="Gene3D" id="1.10.10.10">
    <property type="entry name" value="Winged helix-like DNA-binding domain superfamily/Winged helix DNA-binding domain"/>
    <property type="match status" value="1"/>
</dbReference>
<evidence type="ECO:0000313" key="7">
    <source>
        <dbReference type="Proteomes" id="UP000018542"/>
    </source>
</evidence>
<dbReference type="PROSITE" id="PS50043">
    <property type="entry name" value="HTH_LUXR_2"/>
    <property type="match status" value="1"/>
</dbReference>
<dbReference type="GO" id="GO:0003677">
    <property type="term" value="F:DNA binding"/>
    <property type="evidence" value="ECO:0007669"/>
    <property type="project" value="UniProtKB-KW"/>
</dbReference>
<dbReference type="CDD" id="cd06170">
    <property type="entry name" value="LuxR_C_like"/>
    <property type="match status" value="1"/>
</dbReference>
<dbReference type="Proteomes" id="UP000018542">
    <property type="component" value="Chromosome"/>
</dbReference>
<dbReference type="InterPro" id="IPR051015">
    <property type="entry name" value="EvgA-like"/>
</dbReference>
<dbReference type="InterPro" id="IPR058245">
    <property type="entry name" value="NreC/VraR/RcsB-like_REC"/>
</dbReference>
<feature type="modified residue" description="4-aspartylphosphate" evidence="3">
    <location>
        <position position="56"/>
    </location>
</feature>
<dbReference type="GO" id="GO:0006355">
    <property type="term" value="P:regulation of DNA-templated transcription"/>
    <property type="evidence" value="ECO:0007669"/>
    <property type="project" value="InterPro"/>
</dbReference>
<sequence length="229" mass="24771">MAVRFLIVDDHPLFRDALAVAIQSAYPEAEIVEASSISAAREVLQSGEPFDLLLLDLSMPGTRGFDGLIELRAARPKQPILVVSAHEDPRIIHEAMTCGAAGYISKSVKKADLSEAIQDVMAGLVVLPKGYEPPTADAPSRDTDLAARVASLTRQQLRVLQMVRQGKLNKQIAHELGVGETTVKAHVSEIMRKLNVVSRTQAVIEVARLDYDAILATAVARDDKDGARS</sequence>
<dbReference type="RefSeq" id="WP_023786883.1">
    <property type="nucleotide sequence ID" value="NC_022997.1"/>
</dbReference>
<dbReference type="CDD" id="cd17535">
    <property type="entry name" value="REC_NarL-like"/>
    <property type="match status" value="1"/>
</dbReference>
<dbReference type="Gene3D" id="3.40.50.2300">
    <property type="match status" value="1"/>
</dbReference>
<evidence type="ECO:0000259" key="4">
    <source>
        <dbReference type="PROSITE" id="PS50043"/>
    </source>
</evidence>
<evidence type="ECO:0000256" key="1">
    <source>
        <dbReference type="ARBA" id="ARBA00022553"/>
    </source>
</evidence>
<dbReference type="EMBL" id="CP006912">
    <property type="protein sequence ID" value="AHB48261.1"/>
    <property type="molecule type" value="Genomic_DNA"/>
</dbReference>
<gene>
    <name evidence="6" type="ORF">W911_07475</name>
</gene>
<evidence type="ECO:0000256" key="3">
    <source>
        <dbReference type="PROSITE-ProRule" id="PRU00169"/>
    </source>
</evidence>
<protein>
    <submittedName>
        <fullName evidence="6">LuxR family transcriptional regulator</fullName>
    </submittedName>
</protein>
<dbReference type="SUPFAM" id="SSF52172">
    <property type="entry name" value="CheY-like"/>
    <property type="match status" value="1"/>
</dbReference>
<dbReference type="InterPro" id="IPR036388">
    <property type="entry name" value="WH-like_DNA-bd_sf"/>
</dbReference>
<reference evidence="6 7" key="1">
    <citation type="journal article" date="2014" name="Genome Announc.">
        <title>Complete Genome Sequence of Hyphomicrobium nitrativorans Strain NL23, a Denitrifying Bacterium Isolated from Biofilm of a Methanol-Fed Denitrification System Treating Seawater at the Montreal Biodome.</title>
        <authorList>
            <person name="Martineau C."/>
            <person name="Villeneuve C."/>
            <person name="Mauffrey F."/>
            <person name="Villemur R."/>
        </authorList>
    </citation>
    <scope>NUCLEOTIDE SEQUENCE [LARGE SCALE GENOMIC DNA]</scope>
    <source>
        <strain evidence="6">NL23</strain>
    </source>
</reference>
<dbReference type="InterPro" id="IPR000792">
    <property type="entry name" value="Tscrpt_reg_LuxR_C"/>
</dbReference>
<evidence type="ECO:0000313" key="6">
    <source>
        <dbReference type="EMBL" id="AHB48261.1"/>
    </source>
</evidence>
<proteinExistence type="predicted"/>
<organism evidence="6 7">
    <name type="scientific">Hyphomicrobium nitrativorans NL23</name>
    <dbReference type="NCBI Taxonomy" id="1029756"/>
    <lineage>
        <taxon>Bacteria</taxon>
        <taxon>Pseudomonadati</taxon>
        <taxon>Pseudomonadota</taxon>
        <taxon>Alphaproteobacteria</taxon>
        <taxon>Hyphomicrobiales</taxon>
        <taxon>Hyphomicrobiaceae</taxon>
        <taxon>Hyphomicrobium</taxon>
    </lineage>
</organism>
<dbReference type="PANTHER" id="PTHR45566">
    <property type="entry name" value="HTH-TYPE TRANSCRIPTIONAL REGULATOR YHJB-RELATED"/>
    <property type="match status" value="1"/>
</dbReference>
<dbReference type="PATRIC" id="fig|1029756.8.peg.1565"/>
<dbReference type="Pfam" id="PF00196">
    <property type="entry name" value="GerE"/>
    <property type="match status" value="1"/>
</dbReference>
<keyword evidence="2" id="KW-0238">DNA-binding</keyword>
<dbReference type="Pfam" id="PF00072">
    <property type="entry name" value="Response_reg"/>
    <property type="match status" value="1"/>
</dbReference>
<dbReference type="InterPro" id="IPR016032">
    <property type="entry name" value="Sig_transdc_resp-reg_C-effctor"/>
</dbReference>